<evidence type="ECO:0000313" key="4">
    <source>
        <dbReference type="EMBL" id="KAG8232188.1"/>
    </source>
</evidence>
<sequence length="146" mass="15733">MEASKDGMSLAVPIPSCNLTDGSYDATQCEDVNGQKQCWCVDEFGTEIPRTRGDNNSTEDCVQLRNTLDCLGLTCRLGCDFGFVLDDGDPNGITEEEKIGSRCPKCECRDPCQGANLPGGRCGPEFDCLLAEVECHPGDYCPPVPS</sequence>
<protein>
    <recommendedName>
        <fullName evidence="3">Thyroglobulin type-1 domain-containing protein</fullName>
    </recommendedName>
</protein>
<reference evidence="4" key="2">
    <citation type="submission" date="2017-10" db="EMBL/GenBank/DDBJ databases">
        <title>Ladona fulva Genome sequencing and assembly.</title>
        <authorList>
            <person name="Murali S."/>
            <person name="Richards S."/>
            <person name="Bandaranaike D."/>
            <person name="Bellair M."/>
            <person name="Blankenburg K."/>
            <person name="Chao H."/>
            <person name="Dinh H."/>
            <person name="Doddapaneni H."/>
            <person name="Dugan-Rocha S."/>
            <person name="Elkadiri S."/>
            <person name="Gnanaolivu R."/>
            <person name="Hernandez B."/>
            <person name="Skinner E."/>
            <person name="Javaid M."/>
            <person name="Lee S."/>
            <person name="Li M."/>
            <person name="Ming W."/>
            <person name="Munidasa M."/>
            <person name="Muniz J."/>
            <person name="Nguyen L."/>
            <person name="Hughes D."/>
            <person name="Osuji N."/>
            <person name="Pu L.-L."/>
            <person name="Puazo M."/>
            <person name="Qu C."/>
            <person name="Quiroz J."/>
            <person name="Raj R."/>
            <person name="Weissenberger G."/>
            <person name="Xin Y."/>
            <person name="Zou X."/>
            <person name="Han Y."/>
            <person name="Worley K."/>
            <person name="Muzny D."/>
            <person name="Gibbs R."/>
        </authorList>
    </citation>
    <scope>NUCLEOTIDE SEQUENCE</scope>
    <source>
        <strain evidence="4">Sampled in the wild</strain>
    </source>
</reference>
<dbReference type="OrthoDB" id="406800at2759"/>
<feature type="non-terminal residue" evidence="4">
    <location>
        <position position="146"/>
    </location>
</feature>
<dbReference type="SMART" id="SM00211">
    <property type="entry name" value="TY"/>
    <property type="match status" value="1"/>
</dbReference>
<dbReference type="Gene3D" id="4.10.800.10">
    <property type="entry name" value="Thyroglobulin type-1"/>
    <property type="match status" value="1"/>
</dbReference>
<dbReference type="Proteomes" id="UP000792457">
    <property type="component" value="Unassembled WGS sequence"/>
</dbReference>
<proteinExistence type="predicted"/>
<name>A0A8K0P4N5_LADFU</name>
<evidence type="ECO:0000259" key="3">
    <source>
        <dbReference type="PROSITE" id="PS51162"/>
    </source>
</evidence>
<evidence type="ECO:0000313" key="5">
    <source>
        <dbReference type="Proteomes" id="UP000792457"/>
    </source>
</evidence>
<organism evidence="4 5">
    <name type="scientific">Ladona fulva</name>
    <name type="common">Scarce chaser dragonfly</name>
    <name type="synonym">Libellula fulva</name>
    <dbReference type="NCBI Taxonomy" id="123851"/>
    <lineage>
        <taxon>Eukaryota</taxon>
        <taxon>Metazoa</taxon>
        <taxon>Ecdysozoa</taxon>
        <taxon>Arthropoda</taxon>
        <taxon>Hexapoda</taxon>
        <taxon>Insecta</taxon>
        <taxon>Pterygota</taxon>
        <taxon>Palaeoptera</taxon>
        <taxon>Odonata</taxon>
        <taxon>Epiprocta</taxon>
        <taxon>Anisoptera</taxon>
        <taxon>Libelluloidea</taxon>
        <taxon>Libellulidae</taxon>
        <taxon>Ladona</taxon>
    </lineage>
</organism>
<comment type="caution">
    <text evidence="4">The sequence shown here is derived from an EMBL/GenBank/DDBJ whole genome shotgun (WGS) entry which is preliminary data.</text>
</comment>
<dbReference type="EMBL" id="KZ308602">
    <property type="protein sequence ID" value="KAG8232188.1"/>
    <property type="molecule type" value="Genomic_DNA"/>
</dbReference>
<dbReference type="AlphaFoldDB" id="A0A8K0P4N5"/>
<dbReference type="SUPFAM" id="SSF57610">
    <property type="entry name" value="Thyroglobulin type-1 domain"/>
    <property type="match status" value="1"/>
</dbReference>
<comment type="caution">
    <text evidence="2">Lacks conserved residue(s) required for the propagation of feature annotation.</text>
</comment>
<dbReference type="Pfam" id="PF00086">
    <property type="entry name" value="Thyroglobulin_1"/>
    <property type="match status" value="1"/>
</dbReference>
<gene>
    <name evidence="4" type="ORF">J437_LFUL011415</name>
</gene>
<reference evidence="4" key="1">
    <citation type="submission" date="2013-04" db="EMBL/GenBank/DDBJ databases">
        <authorList>
            <person name="Qu J."/>
            <person name="Murali S.C."/>
            <person name="Bandaranaike D."/>
            <person name="Bellair M."/>
            <person name="Blankenburg K."/>
            <person name="Chao H."/>
            <person name="Dinh H."/>
            <person name="Doddapaneni H."/>
            <person name="Downs B."/>
            <person name="Dugan-Rocha S."/>
            <person name="Elkadiri S."/>
            <person name="Gnanaolivu R.D."/>
            <person name="Hernandez B."/>
            <person name="Javaid M."/>
            <person name="Jayaseelan J.C."/>
            <person name="Lee S."/>
            <person name="Li M."/>
            <person name="Ming W."/>
            <person name="Munidasa M."/>
            <person name="Muniz J."/>
            <person name="Nguyen L."/>
            <person name="Ongeri F."/>
            <person name="Osuji N."/>
            <person name="Pu L.-L."/>
            <person name="Puazo M."/>
            <person name="Qu C."/>
            <person name="Quiroz J."/>
            <person name="Raj R."/>
            <person name="Weissenberger G."/>
            <person name="Xin Y."/>
            <person name="Zou X."/>
            <person name="Han Y."/>
            <person name="Richards S."/>
            <person name="Worley K."/>
            <person name="Muzny D."/>
            <person name="Gibbs R."/>
        </authorList>
    </citation>
    <scope>NUCLEOTIDE SEQUENCE</scope>
    <source>
        <strain evidence="4">Sampled in the wild</strain>
    </source>
</reference>
<keyword evidence="5" id="KW-1185">Reference proteome</keyword>
<dbReference type="InterPro" id="IPR036857">
    <property type="entry name" value="Thyroglobulin_1_sf"/>
</dbReference>
<accession>A0A8K0P4N5</accession>
<keyword evidence="1" id="KW-1015">Disulfide bond</keyword>
<evidence type="ECO:0000256" key="2">
    <source>
        <dbReference type="PROSITE-ProRule" id="PRU00500"/>
    </source>
</evidence>
<evidence type="ECO:0000256" key="1">
    <source>
        <dbReference type="ARBA" id="ARBA00023157"/>
    </source>
</evidence>
<dbReference type="CDD" id="cd00191">
    <property type="entry name" value="TY"/>
    <property type="match status" value="1"/>
</dbReference>
<dbReference type="PROSITE" id="PS51162">
    <property type="entry name" value="THYROGLOBULIN_1_2"/>
    <property type="match status" value="1"/>
</dbReference>
<feature type="domain" description="Thyroglobulin type-1" evidence="3">
    <location>
        <begin position="1"/>
        <end position="61"/>
    </location>
</feature>
<dbReference type="InterPro" id="IPR000716">
    <property type="entry name" value="Thyroglobulin_1"/>
</dbReference>